<dbReference type="InterPro" id="IPR055438">
    <property type="entry name" value="AstE_AspA_cat"/>
</dbReference>
<dbReference type="GO" id="GO:0004181">
    <property type="term" value="F:metallocarboxypeptidase activity"/>
    <property type="evidence" value="ECO:0007669"/>
    <property type="project" value="InterPro"/>
</dbReference>
<proteinExistence type="inferred from homology"/>
<dbReference type="GO" id="GO:0008270">
    <property type="term" value="F:zinc ion binding"/>
    <property type="evidence" value="ECO:0007669"/>
    <property type="project" value="InterPro"/>
</dbReference>
<dbReference type="Pfam" id="PF24827">
    <property type="entry name" value="AstE_AspA_cat"/>
    <property type="match status" value="1"/>
</dbReference>
<comment type="similarity">
    <text evidence="5">Belongs to the peptidase M14 family.</text>
</comment>
<dbReference type="InterPro" id="IPR000834">
    <property type="entry name" value="Peptidase_M14"/>
</dbReference>
<keyword evidence="2" id="KW-0479">Metal-binding</keyword>
<dbReference type="PROSITE" id="PS52035">
    <property type="entry name" value="PEPTIDASE_M14"/>
    <property type="match status" value="1"/>
</dbReference>
<evidence type="ECO:0000313" key="8">
    <source>
        <dbReference type="Proteomes" id="UP000034235"/>
    </source>
</evidence>
<dbReference type="GO" id="GO:0016788">
    <property type="term" value="F:hydrolase activity, acting on ester bonds"/>
    <property type="evidence" value="ECO:0007669"/>
    <property type="project" value="InterPro"/>
</dbReference>
<dbReference type="EMBL" id="LBUP01000002">
    <property type="protein sequence ID" value="KKQ67001.1"/>
    <property type="molecule type" value="Genomic_DNA"/>
</dbReference>
<dbReference type="PANTHER" id="PTHR37326">
    <property type="entry name" value="BLL3975 PROTEIN"/>
    <property type="match status" value="1"/>
</dbReference>
<organism evidence="7 8">
    <name type="scientific">Candidatus Daviesbacteria bacterium GW2011_GWA2_38_24</name>
    <dbReference type="NCBI Taxonomy" id="1618422"/>
    <lineage>
        <taxon>Bacteria</taxon>
        <taxon>Candidatus Daviesiibacteriota</taxon>
    </lineage>
</organism>
<evidence type="ECO:0000256" key="5">
    <source>
        <dbReference type="PROSITE-ProRule" id="PRU01379"/>
    </source>
</evidence>
<evidence type="ECO:0000259" key="6">
    <source>
        <dbReference type="PROSITE" id="PS52035"/>
    </source>
</evidence>
<comment type="caution">
    <text evidence="5">Lacks conserved residue(s) required for the propagation of feature annotation.</text>
</comment>
<keyword evidence="3" id="KW-0378">Hydrolase</keyword>
<gene>
    <name evidence="7" type="ORF">US86_C0002G0118</name>
</gene>
<dbReference type="AlphaFoldDB" id="A0A0G0MPX7"/>
<protein>
    <recommendedName>
        <fullName evidence="6">Peptidase M14 domain-containing protein</fullName>
    </recommendedName>
</protein>
<evidence type="ECO:0000256" key="3">
    <source>
        <dbReference type="ARBA" id="ARBA00022801"/>
    </source>
</evidence>
<evidence type="ECO:0000256" key="4">
    <source>
        <dbReference type="ARBA" id="ARBA00022833"/>
    </source>
</evidence>
<dbReference type="InterPro" id="IPR053138">
    <property type="entry name" value="N-alpha-Ac-DABA_deacetylase"/>
</dbReference>
<evidence type="ECO:0000256" key="2">
    <source>
        <dbReference type="ARBA" id="ARBA00022723"/>
    </source>
</evidence>
<dbReference type="PANTHER" id="PTHR37326:SF1">
    <property type="entry name" value="BLL3975 PROTEIN"/>
    <property type="match status" value="1"/>
</dbReference>
<dbReference type="SUPFAM" id="SSF53187">
    <property type="entry name" value="Zn-dependent exopeptidases"/>
    <property type="match status" value="1"/>
</dbReference>
<keyword evidence="4" id="KW-0862">Zinc</keyword>
<dbReference type="CDD" id="cd06231">
    <property type="entry name" value="M14_REP34-like"/>
    <property type="match status" value="1"/>
</dbReference>
<accession>A0A0G0MPX7</accession>
<evidence type="ECO:0000256" key="1">
    <source>
        <dbReference type="ARBA" id="ARBA00001947"/>
    </source>
</evidence>
<feature type="domain" description="Peptidase M14" evidence="6">
    <location>
        <begin position="2"/>
        <end position="256"/>
    </location>
</feature>
<name>A0A0G0MPX7_9BACT</name>
<evidence type="ECO:0000313" key="7">
    <source>
        <dbReference type="EMBL" id="KKQ67001.1"/>
    </source>
</evidence>
<comment type="cofactor">
    <cofactor evidence="1">
        <name>Zn(2+)</name>
        <dbReference type="ChEBI" id="CHEBI:29105"/>
    </cofactor>
</comment>
<reference evidence="7 8" key="1">
    <citation type="journal article" date="2015" name="Nature">
        <title>rRNA introns, odd ribosomes, and small enigmatic genomes across a large radiation of phyla.</title>
        <authorList>
            <person name="Brown C.T."/>
            <person name="Hug L.A."/>
            <person name="Thomas B.C."/>
            <person name="Sharon I."/>
            <person name="Castelle C.J."/>
            <person name="Singh A."/>
            <person name="Wilkins M.J."/>
            <person name="Williams K.H."/>
            <person name="Banfield J.F."/>
        </authorList>
    </citation>
    <scope>NUCLEOTIDE SEQUENCE [LARGE SCALE GENOMIC DNA]</scope>
</reference>
<comment type="caution">
    <text evidence="7">The sequence shown here is derived from an EMBL/GenBank/DDBJ whole genome shotgun (WGS) entry which is preliminary data.</text>
</comment>
<dbReference type="Proteomes" id="UP000034235">
    <property type="component" value="Unassembled WGS sequence"/>
</dbReference>
<sequence>MDFKKYKQYINDFIEGVNSLDAQANKIGSFTYGLKEIDLYATGLGEGKRKILITAGVHGEEQAGPIGLLMFLRQDLKKYLSEFTFTIIPVVNPLGFEKKRRRGSNNRDLNRHFHIQSFPENKIIINFLKHKTFDHHIDMHEDSGEKTVYMYETGNGYDNDSILMKSYQFLDWVKTQGVEVNTKERIYGVPNCGGVIHLGSNIRKNSKLRKMGALVPVLIFNGISLRGTTLETPGKIDFDTRVGIQREHLNFWLARN</sequence>
<dbReference type="GO" id="GO:0006508">
    <property type="term" value="P:proteolysis"/>
    <property type="evidence" value="ECO:0007669"/>
    <property type="project" value="InterPro"/>
</dbReference>
<dbReference type="Gene3D" id="3.40.630.10">
    <property type="entry name" value="Zn peptidases"/>
    <property type="match status" value="1"/>
</dbReference>